<name>A0A392MBI5_9FABA</name>
<dbReference type="GO" id="GO:0080188">
    <property type="term" value="P:gene silencing by siRNA-directed DNA methylation"/>
    <property type="evidence" value="ECO:0007669"/>
    <property type="project" value="InterPro"/>
</dbReference>
<sequence length="164" mass="19026">MNPESEHTDEYYYNVLKDGLNEFKRKGSNSTKYRCPFCWNNDYHYLSDVRKHAARIVGDTRETETERAKHSALIRYIDSLDTDQDKSSAVIGQDKSSGDELFVWPWIVILANNVEKFDPKRSKYVRKNDNEIKEELLLKGFKPLKVTVLGDNKGQTPFAIVEFG</sequence>
<dbReference type="PANTHER" id="PTHR21596">
    <property type="entry name" value="RIBONUCLEASE P SUBUNIT P38"/>
    <property type="match status" value="1"/>
</dbReference>
<accession>A0A392MBI5</accession>
<dbReference type="InterPro" id="IPR005380">
    <property type="entry name" value="XS_domain"/>
</dbReference>
<dbReference type="Pfam" id="PF03468">
    <property type="entry name" value="XS"/>
    <property type="match status" value="1"/>
</dbReference>
<dbReference type="InterPro" id="IPR045177">
    <property type="entry name" value="FDM1-5/IDN2"/>
</dbReference>
<evidence type="ECO:0000313" key="2">
    <source>
        <dbReference type="EMBL" id="MCH84465.1"/>
    </source>
</evidence>
<reference evidence="2 3" key="1">
    <citation type="journal article" date="2018" name="Front. Plant Sci.">
        <title>Red Clover (Trifolium pratense) and Zigzag Clover (T. medium) - A Picture of Genomic Similarities and Differences.</title>
        <authorList>
            <person name="Dluhosova J."/>
            <person name="Istvanek J."/>
            <person name="Nedelnik J."/>
            <person name="Repkova J."/>
        </authorList>
    </citation>
    <scope>NUCLEOTIDE SEQUENCE [LARGE SCALE GENOMIC DNA]</scope>
    <source>
        <strain evidence="3">cv. 10/8</strain>
        <tissue evidence="2">Leaf</tissue>
    </source>
</reference>
<dbReference type="EMBL" id="LXQA010006852">
    <property type="protein sequence ID" value="MCH84465.1"/>
    <property type="molecule type" value="Genomic_DNA"/>
</dbReference>
<feature type="non-terminal residue" evidence="2">
    <location>
        <position position="164"/>
    </location>
</feature>
<gene>
    <name evidence="2" type="ORF">A2U01_0005297</name>
</gene>
<evidence type="ECO:0000259" key="1">
    <source>
        <dbReference type="Pfam" id="PF03468"/>
    </source>
</evidence>
<dbReference type="Gene3D" id="3.30.70.2890">
    <property type="entry name" value="XS domain"/>
    <property type="match status" value="1"/>
</dbReference>
<proteinExistence type="predicted"/>
<dbReference type="InterPro" id="IPR038588">
    <property type="entry name" value="XS_domain_sf"/>
</dbReference>
<keyword evidence="3" id="KW-1185">Reference proteome</keyword>
<comment type="caution">
    <text evidence="2">The sequence shown here is derived from an EMBL/GenBank/DDBJ whole genome shotgun (WGS) entry which is preliminary data.</text>
</comment>
<protein>
    <submittedName>
        <fullName evidence="2">Cingulin-like protein 1-like</fullName>
    </submittedName>
</protein>
<dbReference type="PANTHER" id="PTHR21596:SF23">
    <property type="entry name" value="FACTOR OF DNA METHYLATION 4"/>
    <property type="match status" value="1"/>
</dbReference>
<organism evidence="2 3">
    <name type="scientific">Trifolium medium</name>
    <dbReference type="NCBI Taxonomy" id="97028"/>
    <lineage>
        <taxon>Eukaryota</taxon>
        <taxon>Viridiplantae</taxon>
        <taxon>Streptophyta</taxon>
        <taxon>Embryophyta</taxon>
        <taxon>Tracheophyta</taxon>
        <taxon>Spermatophyta</taxon>
        <taxon>Magnoliopsida</taxon>
        <taxon>eudicotyledons</taxon>
        <taxon>Gunneridae</taxon>
        <taxon>Pentapetalae</taxon>
        <taxon>rosids</taxon>
        <taxon>fabids</taxon>
        <taxon>Fabales</taxon>
        <taxon>Fabaceae</taxon>
        <taxon>Papilionoideae</taxon>
        <taxon>50 kb inversion clade</taxon>
        <taxon>NPAAA clade</taxon>
        <taxon>Hologalegina</taxon>
        <taxon>IRL clade</taxon>
        <taxon>Trifolieae</taxon>
        <taxon>Trifolium</taxon>
    </lineage>
</organism>
<feature type="domain" description="XS" evidence="1">
    <location>
        <begin position="99"/>
        <end position="163"/>
    </location>
</feature>
<dbReference type="Proteomes" id="UP000265520">
    <property type="component" value="Unassembled WGS sequence"/>
</dbReference>
<evidence type="ECO:0000313" key="3">
    <source>
        <dbReference type="Proteomes" id="UP000265520"/>
    </source>
</evidence>
<dbReference type="AlphaFoldDB" id="A0A392MBI5"/>